<dbReference type="GO" id="GO:0006355">
    <property type="term" value="P:regulation of DNA-templated transcription"/>
    <property type="evidence" value="ECO:0007669"/>
    <property type="project" value="InterPro"/>
</dbReference>
<dbReference type="InterPro" id="IPR043128">
    <property type="entry name" value="Rev_trsase/Diguanyl_cyclase"/>
</dbReference>
<keyword evidence="2" id="KW-0973">c-di-GMP</keyword>
<keyword evidence="6" id="KW-1185">Reference proteome</keyword>
<dbReference type="Pfam" id="PF00563">
    <property type="entry name" value="EAL"/>
    <property type="match status" value="1"/>
</dbReference>
<dbReference type="PROSITE" id="PS50883">
    <property type="entry name" value="EAL"/>
    <property type="match status" value="1"/>
</dbReference>
<dbReference type="Pfam" id="PF00989">
    <property type="entry name" value="PAS"/>
    <property type="match status" value="1"/>
</dbReference>
<gene>
    <name evidence="5" type="ORF">FE785_00915</name>
</gene>
<dbReference type="Gene3D" id="3.30.450.20">
    <property type="entry name" value="PAS domain"/>
    <property type="match status" value="1"/>
</dbReference>
<dbReference type="InterPro" id="IPR035965">
    <property type="entry name" value="PAS-like_dom_sf"/>
</dbReference>
<dbReference type="SUPFAM" id="SSF141868">
    <property type="entry name" value="EAL domain-like"/>
    <property type="match status" value="1"/>
</dbReference>
<dbReference type="Gene3D" id="3.20.20.450">
    <property type="entry name" value="EAL domain"/>
    <property type="match status" value="1"/>
</dbReference>
<evidence type="ECO:0000259" key="3">
    <source>
        <dbReference type="PROSITE" id="PS50883"/>
    </source>
</evidence>
<dbReference type="CDD" id="cd01949">
    <property type="entry name" value="GGDEF"/>
    <property type="match status" value="1"/>
</dbReference>
<feature type="domain" description="GGDEF" evidence="4">
    <location>
        <begin position="302"/>
        <end position="435"/>
    </location>
</feature>
<dbReference type="FunFam" id="3.20.20.450:FF:000001">
    <property type="entry name" value="Cyclic di-GMP phosphodiesterase yahA"/>
    <property type="match status" value="1"/>
</dbReference>
<dbReference type="CDD" id="cd01948">
    <property type="entry name" value="EAL"/>
    <property type="match status" value="1"/>
</dbReference>
<dbReference type="GO" id="GO:0071111">
    <property type="term" value="F:cyclic-guanylate-specific phosphodiesterase activity"/>
    <property type="evidence" value="ECO:0007669"/>
    <property type="project" value="UniProtKB-EC"/>
</dbReference>
<dbReference type="EC" id="3.1.4.52" evidence="1"/>
<dbReference type="PROSITE" id="PS50887">
    <property type="entry name" value="GGDEF"/>
    <property type="match status" value="1"/>
</dbReference>
<evidence type="ECO:0000256" key="1">
    <source>
        <dbReference type="ARBA" id="ARBA00012282"/>
    </source>
</evidence>
<dbReference type="SMART" id="SM00267">
    <property type="entry name" value="GGDEF"/>
    <property type="match status" value="1"/>
</dbReference>
<organism evidence="5 6">
    <name type="scientific">Thiomicrorhabdus sediminis</name>
    <dbReference type="NCBI Taxonomy" id="2580412"/>
    <lineage>
        <taxon>Bacteria</taxon>
        <taxon>Pseudomonadati</taxon>
        <taxon>Pseudomonadota</taxon>
        <taxon>Gammaproteobacteria</taxon>
        <taxon>Thiotrichales</taxon>
        <taxon>Piscirickettsiaceae</taxon>
        <taxon>Thiomicrorhabdus</taxon>
    </lineage>
</organism>
<dbReference type="Proteomes" id="UP000304864">
    <property type="component" value="Chromosome"/>
</dbReference>
<dbReference type="InterPro" id="IPR029787">
    <property type="entry name" value="Nucleotide_cyclase"/>
</dbReference>
<dbReference type="InterPro" id="IPR013767">
    <property type="entry name" value="PAS_fold"/>
</dbReference>
<reference evidence="5 6" key="1">
    <citation type="submission" date="2019-05" db="EMBL/GenBank/DDBJ databases">
        <title>Thiomicrorhabdus sediminis sp. nov, a novel sulfur-oxidizing bacterium isolated from coastal sediment.</title>
        <authorList>
            <person name="Liu X."/>
        </authorList>
    </citation>
    <scope>NUCLEOTIDE SEQUENCE [LARGE SCALE GENOMIC DNA]</scope>
    <source>
        <strain evidence="5 6">G1</strain>
    </source>
</reference>
<dbReference type="Gene3D" id="3.30.70.270">
    <property type="match status" value="1"/>
</dbReference>
<dbReference type="InterPro" id="IPR011006">
    <property type="entry name" value="CheY-like_superfamily"/>
</dbReference>
<dbReference type="OrthoDB" id="9813913at2"/>
<dbReference type="Pfam" id="PF00990">
    <property type="entry name" value="GGDEF"/>
    <property type="match status" value="1"/>
</dbReference>
<dbReference type="Gene3D" id="3.40.50.2300">
    <property type="match status" value="1"/>
</dbReference>
<protein>
    <recommendedName>
        <fullName evidence="1">cyclic-guanylate-specific phosphodiesterase</fullName>
        <ecNumber evidence="1">3.1.4.52</ecNumber>
    </recommendedName>
</protein>
<evidence type="ECO:0000259" key="4">
    <source>
        <dbReference type="PROSITE" id="PS50887"/>
    </source>
</evidence>
<dbReference type="NCBIfam" id="TIGR00254">
    <property type="entry name" value="GGDEF"/>
    <property type="match status" value="1"/>
</dbReference>
<dbReference type="SUPFAM" id="SSF55785">
    <property type="entry name" value="PYP-like sensor domain (PAS domain)"/>
    <property type="match status" value="1"/>
</dbReference>
<dbReference type="InterPro" id="IPR035919">
    <property type="entry name" value="EAL_sf"/>
</dbReference>
<evidence type="ECO:0000313" key="5">
    <source>
        <dbReference type="EMBL" id="QCU89290.1"/>
    </source>
</evidence>
<dbReference type="PANTHER" id="PTHR44757">
    <property type="entry name" value="DIGUANYLATE CYCLASE DGCP"/>
    <property type="match status" value="1"/>
</dbReference>
<dbReference type="SUPFAM" id="SSF55073">
    <property type="entry name" value="Nucleotide cyclase"/>
    <property type="match status" value="1"/>
</dbReference>
<dbReference type="InterPro" id="IPR001633">
    <property type="entry name" value="EAL_dom"/>
</dbReference>
<dbReference type="RefSeq" id="WP_138563505.1">
    <property type="nucleotide sequence ID" value="NZ_CP040602.1"/>
</dbReference>
<accession>A0A4P9K4G2</accession>
<dbReference type="InterPro" id="IPR000160">
    <property type="entry name" value="GGDEF_dom"/>
</dbReference>
<dbReference type="InterPro" id="IPR052155">
    <property type="entry name" value="Biofilm_reg_signaling"/>
</dbReference>
<proteinExistence type="predicted"/>
<dbReference type="PANTHER" id="PTHR44757:SF2">
    <property type="entry name" value="BIOFILM ARCHITECTURE MAINTENANCE PROTEIN MBAA"/>
    <property type="match status" value="1"/>
</dbReference>
<dbReference type="AlphaFoldDB" id="A0A4P9K4G2"/>
<dbReference type="SUPFAM" id="SSF52172">
    <property type="entry name" value="CheY-like"/>
    <property type="match status" value="1"/>
</dbReference>
<feature type="domain" description="EAL" evidence="3">
    <location>
        <begin position="444"/>
        <end position="696"/>
    </location>
</feature>
<name>A0A4P9K4G2_9GAMM</name>
<sequence length="701" mass="79013">MNNQLLFIDLNRDHASDAEVELGQLIGQQLVECGYQVKSCHSAQSAFAEFINDRPDAVLINHRAEAKKLLQLIDAISHYEYDLITPIIVLFAETDCADIEGINLRQAMQHPAINDAIMAPITLELLQQRLAFILKHAAQVTDLSQQIEQADFSQQLARLGSWQWSANNDIIQADSMAFELMNLPPQSSSDKNTFFANIQQQDQNLLEQAIVDAQHGKKQIDFSFRVKHYHNKVLHIECLAKANFDEQQKLIGLNGTLQDISNLHISHELVDYQSHFDTLTELPNRQYFSELLQQHLQEQPKLSTAVVVLDIDRFQQFNNEIGNLQSDKLLQTLAQRLGKIIREGDIAARLGSNEFAILAGNFNNLDELGLFMARLFADINAPFIVEKQEKLISYSLGVSLVPEDAHNAEDALNHANLACSQAKQQGGNRYEFYHADMKLNTENILQLEMDLRRALEREELELYYQPQVDALSLKPVGAEALIRWNHATQGLISPASFIPLAEATGLIEALGDYALNQAIKQTAEWHKQGHQITIGINLSSKQFNQHTLIGQIQHAIEKNGLASQYIDLEITETLAMNDAEHNIAILNGLKALGVKLSIDDFGTGYSSLSYLHRFPVDHLKIDRAFVQNLDLETGQSLARTILAMAQSLQLTVIAEGIENTTQESFLQKHGCQILQGYKYGKPMQKEAFSDWLNHYNRQIDL</sequence>
<dbReference type="KEGG" id="thig:FE785_00915"/>
<dbReference type="EMBL" id="CP040602">
    <property type="protein sequence ID" value="QCU89290.1"/>
    <property type="molecule type" value="Genomic_DNA"/>
</dbReference>
<dbReference type="SMART" id="SM00052">
    <property type="entry name" value="EAL"/>
    <property type="match status" value="1"/>
</dbReference>
<evidence type="ECO:0000313" key="6">
    <source>
        <dbReference type="Proteomes" id="UP000304864"/>
    </source>
</evidence>
<evidence type="ECO:0000256" key="2">
    <source>
        <dbReference type="ARBA" id="ARBA00022636"/>
    </source>
</evidence>